<keyword evidence="5 10" id="KW-0653">Protein transport</keyword>
<comment type="function">
    <text evidence="10">Acts as component of the peripheral membrane COG complex that is involved in intra-Golgi protein trafficking. COG is located at the cis-Golgi, and regulates tethering of retrograde intra-Golgi vesicles and possibly a number of other membrane trafficking events.</text>
</comment>
<dbReference type="SMART" id="SM01087">
    <property type="entry name" value="COG6"/>
    <property type="match status" value="1"/>
</dbReference>
<dbReference type="PANTHER" id="PTHR21506">
    <property type="entry name" value="COMPONENT OF OLIGOMERIC GOLGI COMPLEX 6"/>
    <property type="match status" value="1"/>
</dbReference>
<dbReference type="EMBL" id="CP015060">
    <property type="protein sequence ID" value="QGN17719.1"/>
    <property type="molecule type" value="Genomic_DNA"/>
</dbReference>
<evidence type="ECO:0000256" key="4">
    <source>
        <dbReference type="ARBA" id="ARBA00022448"/>
    </source>
</evidence>
<evidence type="ECO:0000256" key="2">
    <source>
        <dbReference type="ARBA" id="ARBA00011023"/>
    </source>
</evidence>
<keyword evidence="7 10" id="KW-0472">Membrane</keyword>
<dbReference type="PANTHER" id="PTHR21506:SF0">
    <property type="entry name" value="CONSERVED OLIGOMERIC GOLGI COMPLEX SUBUNIT 6"/>
    <property type="match status" value="1"/>
</dbReference>
<dbReference type="Proteomes" id="UP000422736">
    <property type="component" value="Chromosome 8"/>
</dbReference>
<evidence type="ECO:0000256" key="5">
    <source>
        <dbReference type="ARBA" id="ARBA00022927"/>
    </source>
</evidence>
<evidence type="ECO:0000256" key="3">
    <source>
        <dbReference type="ARBA" id="ARBA00020973"/>
    </source>
</evidence>
<gene>
    <name evidence="13" type="primary">COG6</name>
    <name evidence="13" type="ORF">FIM1_4926</name>
</gene>
<dbReference type="InterPro" id="IPR048369">
    <property type="entry name" value="COG6_C"/>
</dbReference>
<evidence type="ECO:0000256" key="1">
    <source>
        <dbReference type="ARBA" id="ARBA00004395"/>
    </source>
</evidence>
<keyword evidence="4 10" id="KW-0813">Transport</keyword>
<dbReference type="InterPro" id="IPR048368">
    <property type="entry name" value="COG6_N"/>
</dbReference>
<protein>
    <recommendedName>
        <fullName evidence="3 10">Conserved oligomeric Golgi complex subunit 6</fullName>
        <shortName evidence="10">COG complex subunit 6</shortName>
    </recommendedName>
    <alternativeName>
        <fullName evidence="8 10">Component of oligomeric Golgi complex 6</fullName>
    </alternativeName>
</protein>
<organism evidence="13 14">
    <name type="scientific">Kluyveromyces marxianus</name>
    <name type="common">Yeast</name>
    <name type="synonym">Candida kefyr</name>
    <dbReference type="NCBI Taxonomy" id="4911"/>
    <lineage>
        <taxon>Eukaryota</taxon>
        <taxon>Fungi</taxon>
        <taxon>Dikarya</taxon>
        <taxon>Ascomycota</taxon>
        <taxon>Saccharomycotina</taxon>
        <taxon>Saccharomycetes</taxon>
        <taxon>Saccharomycetales</taxon>
        <taxon>Saccharomycetaceae</taxon>
        <taxon>Kluyveromyces</taxon>
    </lineage>
</organism>
<comment type="similarity">
    <text evidence="2 10">Belongs to the COG6 family.</text>
</comment>
<comment type="function">
    <text evidence="9">Acts as a component of the peripheral membrane COG complex that is involved in intra-Golgi protein trafficking. COG is located at the cis-Golgi, and regulates tethering of retrograde intra-Golgi vesicles and possibly a number of other membrane trafficking events.</text>
</comment>
<comment type="subcellular location">
    <subcellularLocation>
        <location evidence="1 10">Golgi apparatus membrane</location>
        <topology evidence="1 10">Peripheral membrane protein</topology>
    </subcellularLocation>
</comment>
<evidence type="ECO:0000313" key="13">
    <source>
        <dbReference type="EMBL" id="QGN17719.1"/>
    </source>
</evidence>
<sequence>MDFLDFPALVATEEPAALPQPASRLSLETLGIQGDQEEQTFVLPSIDNDEAEFSDLHSKMKHFASVSLQELKHDSLEDKSNKTSPSAILANIEKPVSTNQLLSKKINDIVNASNYSSFSSDSEVRHALQILEKNHSNIAVQYDQLVASDFVGVLHRKSLRSKLENSMLNSHSEILSNFHFVARRIKRLSEPLERINKAMEHINEADTPKVFEFDQIREKLEKLKARREVVVKLRDSLTLNQLELDNLQNGNIDDSFFKILDKINFIKEKATYLLSDEKTTAAGTSLLKSMNNYLMISNKRMYNYLLNFIDEYDTLSRQYGERTIGDEALSKFQTSLVHLSSDVQFLQDFLSRISTLRSKRLLDDFLSQFDIDNKKLQRPIILSAHDPVRYLGDVLAYLHSMIVNELEFLKSIFKLNPELITSDSILKDNMEYVQDLHLKLLNKIFASLSNTVRIRLEQIVRFENDPLLNLDIVQCLSLYQMMFTRSGISESSILITSIHDLENLARSKVITTLSTYLNDLNKDQMVPNDLLPPDWFSDYLSKLSQIMSKIDQQNETKILTKDFYDKLIVEPVDQMLTKTIHDWFPNSKKDKSEKINMLIAQINSLDLIKSKIGAFHNTLFADGYGANVYDKINSQYTSFASKLKDLMMTYLLDSTGMEIYYNLFNMIFPIVSVQDELDHEMYLSAIENPIMKLPTVSENVHHKLNEYIPFALTDFQDAKLYNLMPPSIEEDIVSSCFDTFIKFYIIFKSVLFKLYPDRVEDVSTTLNFSGDEVATLLAVKEE</sequence>
<comment type="subunit">
    <text evidence="10">Component of the conserved oligomeric Golgi complex.</text>
</comment>
<feature type="domain" description="Conserved oligomeric complex COG6 N-terminal" evidence="11">
    <location>
        <begin position="156"/>
        <end position="250"/>
    </location>
</feature>
<proteinExistence type="inferred from homology"/>
<evidence type="ECO:0000256" key="6">
    <source>
        <dbReference type="ARBA" id="ARBA00023034"/>
    </source>
</evidence>
<feature type="domain" description="Conserved Oligomeric Golgi complex subunit 6 C-terminal" evidence="12">
    <location>
        <begin position="281"/>
        <end position="777"/>
    </location>
</feature>
<evidence type="ECO:0000259" key="11">
    <source>
        <dbReference type="Pfam" id="PF06419"/>
    </source>
</evidence>
<accession>A0ABX6EZF1</accession>
<evidence type="ECO:0000256" key="10">
    <source>
        <dbReference type="RuleBase" id="RU365075"/>
    </source>
</evidence>
<evidence type="ECO:0000256" key="8">
    <source>
        <dbReference type="ARBA" id="ARBA00031348"/>
    </source>
</evidence>
<keyword evidence="6 10" id="KW-0333">Golgi apparatus</keyword>
<dbReference type="Pfam" id="PF20653">
    <property type="entry name" value="COG6_C"/>
    <property type="match status" value="1"/>
</dbReference>
<dbReference type="InterPro" id="IPR010490">
    <property type="entry name" value="COG6"/>
</dbReference>
<evidence type="ECO:0000256" key="7">
    <source>
        <dbReference type="ARBA" id="ARBA00023136"/>
    </source>
</evidence>
<keyword evidence="14" id="KW-1185">Reference proteome</keyword>
<evidence type="ECO:0000256" key="9">
    <source>
        <dbReference type="ARBA" id="ARBA00043873"/>
    </source>
</evidence>
<name>A0ABX6EZF1_KLUMA</name>
<evidence type="ECO:0000259" key="12">
    <source>
        <dbReference type="Pfam" id="PF20653"/>
    </source>
</evidence>
<dbReference type="Pfam" id="PF06419">
    <property type="entry name" value="COG6_N"/>
    <property type="match status" value="1"/>
</dbReference>
<evidence type="ECO:0000313" key="14">
    <source>
        <dbReference type="Proteomes" id="UP000422736"/>
    </source>
</evidence>
<reference evidence="13 14" key="1">
    <citation type="submission" date="2016-03" db="EMBL/GenBank/DDBJ databases">
        <title>How can Kluyveromyces marxianus grow so fast - potential evolutionary course in Saccharomyces Complex revealed by comparative genomics.</title>
        <authorList>
            <person name="Mo W."/>
            <person name="Lu W."/>
            <person name="Yang X."/>
            <person name="Qi J."/>
            <person name="Lv H."/>
        </authorList>
    </citation>
    <scope>NUCLEOTIDE SEQUENCE [LARGE SCALE GENOMIC DNA]</scope>
    <source>
        <strain evidence="13 14">FIM1</strain>
    </source>
</reference>